<feature type="domain" description="TadE-like" evidence="2">
    <location>
        <begin position="7"/>
        <end position="39"/>
    </location>
</feature>
<keyword evidence="1" id="KW-1133">Transmembrane helix</keyword>
<dbReference type="OrthoDB" id="1683505at2"/>
<evidence type="ECO:0000259" key="2">
    <source>
        <dbReference type="Pfam" id="PF07811"/>
    </source>
</evidence>
<dbReference type="AlphaFoldDB" id="A0A6N9PXX0"/>
<sequence>MFKNEKGQSLTEFALLLPLMLLMICGIIDFGRLGFNYMNQHLTTQETVRKAGLGRTDVEIVDFARDYINMEDSENLEVSISPDDNNRESGDYVTVTLTSSFESITPLISLLMPDSFEISTNSTIRVE</sequence>
<dbReference type="EMBL" id="SIJB01000013">
    <property type="protein sequence ID" value="NBI28361.1"/>
    <property type="molecule type" value="Genomic_DNA"/>
</dbReference>
<evidence type="ECO:0000313" key="4">
    <source>
        <dbReference type="Proteomes" id="UP000448943"/>
    </source>
</evidence>
<evidence type="ECO:0000313" key="3">
    <source>
        <dbReference type="EMBL" id="NBI28361.1"/>
    </source>
</evidence>
<reference evidence="3 4" key="1">
    <citation type="submission" date="2019-01" db="EMBL/GenBank/DDBJ databases">
        <title>Chengkuizengella sp. nov., isolated from deep-sea sediment of East Pacific Ocean.</title>
        <authorList>
            <person name="Yang J."/>
            <person name="Lai Q."/>
            <person name="Shao Z."/>
        </authorList>
    </citation>
    <scope>NUCLEOTIDE SEQUENCE [LARGE SCALE GENOMIC DNA]</scope>
    <source>
        <strain evidence="3 4">YPA3-1-1</strain>
    </source>
</reference>
<dbReference type="Pfam" id="PF07811">
    <property type="entry name" value="TadE"/>
    <property type="match status" value="1"/>
</dbReference>
<keyword evidence="1" id="KW-0472">Membrane</keyword>
<evidence type="ECO:0000256" key="1">
    <source>
        <dbReference type="SAM" id="Phobius"/>
    </source>
</evidence>
<proteinExistence type="predicted"/>
<gene>
    <name evidence="3" type="ORF">ERL59_05270</name>
</gene>
<dbReference type="RefSeq" id="WP_160645152.1">
    <property type="nucleotide sequence ID" value="NZ_SIJB01000013.1"/>
</dbReference>
<name>A0A6N9PXX0_9BACL</name>
<keyword evidence="4" id="KW-1185">Reference proteome</keyword>
<dbReference type="InterPro" id="IPR012495">
    <property type="entry name" value="TadE-like_dom"/>
</dbReference>
<feature type="transmembrane region" description="Helical" evidence="1">
    <location>
        <begin position="13"/>
        <end position="31"/>
    </location>
</feature>
<organism evidence="3 4">
    <name type="scientific">Chengkuizengella marina</name>
    <dbReference type="NCBI Taxonomy" id="2507566"/>
    <lineage>
        <taxon>Bacteria</taxon>
        <taxon>Bacillati</taxon>
        <taxon>Bacillota</taxon>
        <taxon>Bacilli</taxon>
        <taxon>Bacillales</taxon>
        <taxon>Paenibacillaceae</taxon>
        <taxon>Chengkuizengella</taxon>
    </lineage>
</organism>
<keyword evidence="1" id="KW-0812">Transmembrane</keyword>
<dbReference type="Proteomes" id="UP000448943">
    <property type="component" value="Unassembled WGS sequence"/>
</dbReference>
<protein>
    <submittedName>
        <fullName evidence="3">Pilus assembly protein</fullName>
    </submittedName>
</protein>
<accession>A0A6N9PXX0</accession>
<comment type="caution">
    <text evidence="3">The sequence shown here is derived from an EMBL/GenBank/DDBJ whole genome shotgun (WGS) entry which is preliminary data.</text>
</comment>